<evidence type="ECO:0000256" key="4">
    <source>
        <dbReference type="ARBA" id="ARBA00022475"/>
    </source>
</evidence>
<comment type="caution">
    <text evidence="11">The sequence shown here is derived from an EMBL/GenBank/DDBJ whole genome shotgun (WGS) entry which is preliminary data.</text>
</comment>
<feature type="domain" description="ABC transmembrane type-1" evidence="10">
    <location>
        <begin position="29"/>
        <end position="226"/>
    </location>
</feature>
<dbReference type="PROSITE" id="PS50928">
    <property type="entry name" value="ABC_TM1"/>
    <property type="match status" value="1"/>
</dbReference>
<dbReference type="Pfam" id="PF00528">
    <property type="entry name" value="BPD_transp_1"/>
    <property type="match status" value="1"/>
</dbReference>
<dbReference type="InterPro" id="IPR010065">
    <property type="entry name" value="AA_ABC_transptr_permease_3TM"/>
</dbReference>
<evidence type="ECO:0000256" key="6">
    <source>
        <dbReference type="ARBA" id="ARBA00022692"/>
    </source>
</evidence>
<reference evidence="11 12" key="1">
    <citation type="submission" date="2017-08" db="EMBL/GenBank/DDBJ databases">
        <title>Infants hospitalized years apart are colonized by the same room-sourced microbial strains.</title>
        <authorList>
            <person name="Brooks B."/>
            <person name="Olm M.R."/>
            <person name="Firek B.A."/>
            <person name="Baker R."/>
            <person name="Thomas B.C."/>
            <person name="Morowitz M.J."/>
            <person name="Banfield J.F."/>
        </authorList>
    </citation>
    <scope>NUCLEOTIDE SEQUENCE [LARGE SCALE GENOMIC DNA]</scope>
    <source>
        <strain evidence="11">S2_005_003_R2_43</strain>
    </source>
</reference>
<sequence>METILALASAAGLDADLLARYGPSLLQGLGVTLTLVAVAVPLGFALAGPIAIARIEGGPATRMLAAGFTGLFRGTPVLCQLFLVYYGSGQFRHALADLGIWPVFRDAFWCAVITFTLNTAAYQAEILRGALRATPAGQTEAAQALGMGRFAIYRLVLGPQALVLALRPLGNELVLMIKASSVASVITVVDLTTATKRAFSGSLDFEVYLWAAAIYLVVVEIVRRVWNALEKAMTRRTRAA</sequence>
<evidence type="ECO:0000256" key="3">
    <source>
        <dbReference type="ARBA" id="ARBA00022448"/>
    </source>
</evidence>
<evidence type="ECO:0000256" key="9">
    <source>
        <dbReference type="RuleBase" id="RU363032"/>
    </source>
</evidence>
<name>A0A2W5KTM6_ANCNO</name>
<feature type="transmembrane region" description="Helical" evidence="9">
    <location>
        <begin position="64"/>
        <end position="86"/>
    </location>
</feature>
<dbReference type="InterPro" id="IPR035906">
    <property type="entry name" value="MetI-like_sf"/>
</dbReference>
<protein>
    <submittedName>
        <fullName evidence="11">ABC transporter permease</fullName>
    </submittedName>
</protein>
<evidence type="ECO:0000313" key="12">
    <source>
        <dbReference type="Proteomes" id="UP000249577"/>
    </source>
</evidence>
<keyword evidence="4" id="KW-1003">Cell membrane</keyword>
<evidence type="ECO:0000256" key="8">
    <source>
        <dbReference type="ARBA" id="ARBA00023136"/>
    </source>
</evidence>
<feature type="transmembrane region" description="Helical" evidence="9">
    <location>
        <begin position="207"/>
        <end position="226"/>
    </location>
</feature>
<dbReference type="InterPro" id="IPR043429">
    <property type="entry name" value="ArtM/GltK/GlnP/TcyL/YhdX-like"/>
</dbReference>
<keyword evidence="5" id="KW-0997">Cell inner membrane</keyword>
<keyword evidence="3 9" id="KW-0813">Transport</keyword>
<evidence type="ECO:0000259" key="10">
    <source>
        <dbReference type="PROSITE" id="PS50928"/>
    </source>
</evidence>
<keyword evidence="6 9" id="KW-0812">Transmembrane</keyword>
<dbReference type="PANTHER" id="PTHR30614">
    <property type="entry name" value="MEMBRANE COMPONENT OF AMINO ACID ABC TRANSPORTER"/>
    <property type="match status" value="1"/>
</dbReference>
<dbReference type="Gene3D" id="1.10.3720.10">
    <property type="entry name" value="MetI-like"/>
    <property type="match status" value="1"/>
</dbReference>
<dbReference type="AlphaFoldDB" id="A0A2W5KTM6"/>
<comment type="similarity">
    <text evidence="2">Belongs to the binding-protein-dependent transport system permease family. HisMQ subfamily.</text>
</comment>
<comment type="subcellular location">
    <subcellularLocation>
        <location evidence="1">Cell inner membrane</location>
        <topology evidence="1">Multi-pass membrane protein</topology>
    </subcellularLocation>
    <subcellularLocation>
        <location evidence="9">Cell membrane</location>
        <topology evidence="9">Multi-pass membrane protein</topology>
    </subcellularLocation>
</comment>
<dbReference type="SUPFAM" id="SSF161098">
    <property type="entry name" value="MetI-like"/>
    <property type="match status" value="1"/>
</dbReference>
<keyword evidence="8 9" id="KW-0472">Membrane</keyword>
<proteinExistence type="inferred from homology"/>
<organism evidence="11 12">
    <name type="scientific">Ancylobacter novellus</name>
    <name type="common">Thiobacillus novellus</name>
    <dbReference type="NCBI Taxonomy" id="921"/>
    <lineage>
        <taxon>Bacteria</taxon>
        <taxon>Pseudomonadati</taxon>
        <taxon>Pseudomonadota</taxon>
        <taxon>Alphaproteobacteria</taxon>
        <taxon>Hyphomicrobiales</taxon>
        <taxon>Xanthobacteraceae</taxon>
        <taxon>Ancylobacter</taxon>
    </lineage>
</organism>
<dbReference type="GO" id="GO:0006865">
    <property type="term" value="P:amino acid transport"/>
    <property type="evidence" value="ECO:0007669"/>
    <property type="project" value="TreeGrafter"/>
</dbReference>
<dbReference type="GO" id="GO:0043190">
    <property type="term" value="C:ATP-binding cassette (ABC) transporter complex"/>
    <property type="evidence" value="ECO:0007669"/>
    <property type="project" value="InterPro"/>
</dbReference>
<evidence type="ECO:0000256" key="5">
    <source>
        <dbReference type="ARBA" id="ARBA00022519"/>
    </source>
</evidence>
<dbReference type="PANTHER" id="PTHR30614:SF10">
    <property type="entry name" value="ARGININE ABC TRANSPORTER PERMEASE PROTEIN ARTM"/>
    <property type="match status" value="1"/>
</dbReference>
<dbReference type="Proteomes" id="UP000249577">
    <property type="component" value="Unassembled WGS sequence"/>
</dbReference>
<dbReference type="CDD" id="cd06261">
    <property type="entry name" value="TM_PBP2"/>
    <property type="match status" value="1"/>
</dbReference>
<gene>
    <name evidence="11" type="ORF">DI565_04185</name>
</gene>
<evidence type="ECO:0000256" key="2">
    <source>
        <dbReference type="ARBA" id="ARBA00010072"/>
    </source>
</evidence>
<keyword evidence="7 9" id="KW-1133">Transmembrane helix</keyword>
<evidence type="ECO:0000256" key="7">
    <source>
        <dbReference type="ARBA" id="ARBA00022989"/>
    </source>
</evidence>
<dbReference type="InterPro" id="IPR000515">
    <property type="entry name" value="MetI-like"/>
</dbReference>
<feature type="transmembrane region" description="Helical" evidence="9">
    <location>
        <begin position="25"/>
        <end position="52"/>
    </location>
</feature>
<dbReference type="EMBL" id="QFPN01000002">
    <property type="protein sequence ID" value="PZQ18195.1"/>
    <property type="molecule type" value="Genomic_DNA"/>
</dbReference>
<accession>A0A2W5KTM6</accession>
<evidence type="ECO:0000256" key="1">
    <source>
        <dbReference type="ARBA" id="ARBA00004429"/>
    </source>
</evidence>
<dbReference type="NCBIfam" id="TIGR01726">
    <property type="entry name" value="HEQRo_perm_3TM"/>
    <property type="match status" value="1"/>
</dbReference>
<dbReference type="GO" id="GO:0022857">
    <property type="term" value="F:transmembrane transporter activity"/>
    <property type="evidence" value="ECO:0007669"/>
    <property type="project" value="InterPro"/>
</dbReference>
<evidence type="ECO:0000313" key="11">
    <source>
        <dbReference type="EMBL" id="PZQ18195.1"/>
    </source>
</evidence>